<feature type="transmembrane region" description="Helical" evidence="2">
    <location>
        <begin position="82"/>
        <end position="99"/>
    </location>
</feature>
<keyword evidence="2" id="KW-0812">Transmembrane</keyword>
<reference evidence="3 4" key="1">
    <citation type="submission" date="2019-07" db="EMBL/GenBank/DDBJ databases">
        <title>Whole genome shotgun sequence of Actinotalea fermentans NBRC 105374.</title>
        <authorList>
            <person name="Hosoyama A."/>
            <person name="Uohara A."/>
            <person name="Ohji S."/>
            <person name="Ichikawa N."/>
        </authorList>
    </citation>
    <scope>NUCLEOTIDE SEQUENCE [LARGE SCALE GENOMIC DNA]</scope>
    <source>
        <strain evidence="3 4">NBRC 105374</strain>
    </source>
</reference>
<feature type="transmembrane region" description="Helical" evidence="2">
    <location>
        <begin position="51"/>
        <end position="70"/>
    </location>
</feature>
<feature type="transmembrane region" description="Helical" evidence="2">
    <location>
        <begin position="105"/>
        <end position="127"/>
    </location>
</feature>
<comment type="caution">
    <text evidence="3">The sequence shown here is derived from an EMBL/GenBank/DDBJ whole genome shotgun (WGS) entry which is preliminary data.</text>
</comment>
<keyword evidence="2" id="KW-1133">Transmembrane helix</keyword>
<keyword evidence="2" id="KW-0472">Membrane</keyword>
<gene>
    <name evidence="3" type="ORF">AFE02nite_22710</name>
</gene>
<feature type="transmembrane region" description="Helical" evidence="2">
    <location>
        <begin position="139"/>
        <end position="161"/>
    </location>
</feature>
<feature type="region of interest" description="Disordered" evidence="1">
    <location>
        <begin position="177"/>
        <end position="213"/>
    </location>
</feature>
<evidence type="ECO:0000313" key="3">
    <source>
        <dbReference type="EMBL" id="GEN80537.1"/>
    </source>
</evidence>
<proteinExistence type="predicted"/>
<organism evidence="3 4">
    <name type="scientific">Actinotalea fermentans</name>
    <dbReference type="NCBI Taxonomy" id="43671"/>
    <lineage>
        <taxon>Bacteria</taxon>
        <taxon>Bacillati</taxon>
        <taxon>Actinomycetota</taxon>
        <taxon>Actinomycetes</taxon>
        <taxon>Micrococcales</taxon>
        <taxon>Cellulomonadaceae</taxon>
        <taxon>Actinotalea</taxon>
    </lineage>
</organism>
<evidence type="ECO:0000256" key="2">
    <source>
        <dbReference type="SAM" id="Phobius"/>
    </source>
</evidence>
<keyword evidence="4" id="KW-1185">Reference proteome</keyword>
<name>A0A511YZA7_9CELL</name>
<dbReference type="EMBL" id="BJYK01000008">
    <property type="protein sequence ID" value="GEN80537.1"/>
    <property type="molecule type" value="Genomic_DNA"/>
</dbReference>
<dbReference type="AlphaFoldDB" id="A0A511YZA7"/>
<dbReference type="RefSeq" id="WP_146819681.1">
    <property type="nucleotide sequence ID" value="NZ_BJYK01000008.1"/>
</dbReference>
<accession>A0A511YZA7</accession>
<evidence type="ECO:0000256" key="1">
    <source>
        <dbReference type="SAM" id="MobiDB-lite"/>
    </source>
</evidence>
<protein>
    <submittedName>
        <fullName evidence="3">Uncharacterized protein</fullName>
    </submittedName>
</protein>
<dbReference type="Proteomes" id="UP000321484">
    <property type="component" value="Unassembled WGS sequence"/>
</dbReference>
<evidence type="ECO:0000313" key="4">
    <source>
        <dbReference type="Proteomes" id="UP000321484"/>
    </source>
</evidence>
<sequence>MTRVVLAGTALALAAGAIVLLSTTLGAEVQGVALLGAALGGVLGLVPDRSPLARVGGFLVGLAAAGLGYVARAAILPDARSGRAVAVVLVVLACVAVTATTRRRIALWSMLLGAGALAGAYEATYAADPSNILATVPTAATAVLLTSAAGFLATAVLAPVARTGLADDELSPAERAARDEAFRADAAPAPRPTPPSDVRQPSGVAALLDSREA</sequence>